<name>A0A0H2YPC1_CLOP1</name>
<reference evidence="4 5" key="1">
    <citation type="journal article" date="2006" name="Genome Res.">
        <title>Skewed genomic variability in strains of the toxigenic bacterial pathogen, Clostridium perfringens.</title>
        <authorList>
            <person name="Myers G.S."/>
            <person name="Rasko D.A."/>
            <person name="Cheung J.K."/>
            <person name="Ravel J."/>
            <person name="Seshadri R."/>
            <person name="Deboy R.T."/>
            <person name="Ren Q."/>
            <person name="Varga J."/>
            <person name="Awad M.M."/>
            <person name="Brinkac L.M."/>
            <person name="Daugherty S.C."/>
            <person name="Haft D.H."/>
            <person name="Dodson R.J."/>
            <person name="Madupu R."/>
            <person name="Nelson W.C."/>
            <person name="Rosovitz M.J."/>
            <person name="Sullivan S.A."/>
            <person name="Khouri H."/>
            <person name="Dimitrov G.I."/>
            <person name="Watkins K.L."/>
            <person name="Mulligan S."/>
            <person name="Benton J."/>
            <person name="Radune D."/>
            <person name="Fisher D.J."/>
            <person name="Atkins H.S."/>
            <person name="Hiscox T."/>
            <person name="Jost B.H."/>
            <person name="Billington S.J."/>
            <person name="Songer J.G."/>
            <person name="McClane B.A."/>
            <person name="Titball R.W."/>
            <person name="Rood J.I."/>
            <person name="Melville S.B."/>
            <person name="Paulsen I.T."/>
        </authorList>
    </citation>
    <scope>NUCLEOTIDE SEQUENCE [LARGE SCALE GENOMIC DNA]</scope>
    <source>
        <strain evidence="5">ATCC 13124 / DSM 756 / JCM 1290 / NCIMB 6125 / NCTC 8237 / S 107 / Type A</strain>
    </source>
</reference>
<sequence>MNIPFSPPDIREKEINNVIEVLKSGWITTGNKTKEFERKIAKYCETKKAICLNSATAGLELILRVLDIGEDDEVITTAYTYTASASVINHVGAKIVLADTSKDTYEIDYERLEKLINERTKAIILVDLAGIPCDYDKVFEIVNYKKKNFKAKGIIQEFLGRIAIISDAAHSFGAIYKGKISGSIADFTSFSFHAVKNLTTAEGGAVTWNIKDNELNDILYKKFSLFSLHGQTKDALSKTQVGNWEYDIVSLGYKFNMTDIMAAIGLAQFERYDEILKYRRKNIELYDKLLNVENIKVLDHFNNTLKSSGHLYFININGKDENFRNNIIKKLAERGISTNVHYKPLPMFTAYKKLGFKIEDYKNAYNLYKNEITLPLNTILTESQIEYICNELKGALI</sequence>
<dbReference type="InterPro" id="IPR000653">
    <property type="entry name" value="DegT/StrS_aminotransferase"/>
</dbReference>
<protein>
    <submittedName>
        <fullName evidence="4">Aminotransferase, DegT/DnrJ/EryC1/StrS family</fullName>
    </submittedName>
</protein>
<feature type="active site" description="Proton acceptor" evidence="1">
    <location>
        <position position="196"/>
    </location>
</feature>
<evidence type="ECO:0000256" key="2">
    <source>
        <dbReference type="PIRSR" id="PIRSR000390-2"/>
    </source>
</evidence>
<dbReference type="GO" id="GO:0030170">
    <property type="term" value="F:pyridoxal phosphate binding"/>
    <property type="evidence" value="ECO:0007669"/>
    <property type="project" value="TreeGrafter"/>
</dbReference>
<evidence type="ECO:0000256" key="1">
    <source>
        <dbReference type="PIRSR" id="PIRSR000390-1"/>
    </source>
</evidence>
<dbReference type="PANTHER" id="PTHR30244:SF34">
    <property type="entry name" value="DTDP-4-AMINO-4,6-DIDEOXYGALACTOSE TRANSAMINASE"/>
    <property type="match status" value="1"/>
</dbReference>
<dbReference type="KEGG" id="cpf:CPF_0911"/>
<dbReference type="HOGENOM" id="CLU_033332_0_3_9"/>
<organism evidence="4 5">
    <name type="scientific">Clostridium perfringens (strain ATCC 13124 / DSM 756 / JCM 1290 / NCIMB 6125 / NCTC 8237 / Type A)</name>
    <dbReference type="NCBI Taxonomy" id="195103"/>
    <lineage>
        <taxon>Bacteria</taxon>
        <taxon>Bacillati</taxon>
        <taxon>Bacillota</taxon>
        <taxon>Clostridia</taxon>
        <taxon>Eubacteriales</taxon>
        <taxon>Clostridiaceae</taxon>
        <taxon>Clostridium</taxon>
    </lineage>
</organism>
<dbReference type="SUPFAM" id="SSF53383">
    <property type="entry name" value="PLP-dependent transferases"/>
    <property type="match status" value="1"/>
</dbReference>
<dbReference type="GO" id="GO:0008483">
    <property type="term" value="F:transaminase activity"/>
    <property type="evidence" value="ECO:0007669"/>
    <property type="project" value="UniProtKB-KW"/>
</dbReference>
<feature type="modified residue" description="N6-(pyridoxal phosphate)lysine" evidence="2">
    <location>
        <position position="196"/>
    </location>
</feature>
<dbReference type="STRING" id="195103.CPF_0911"/>
<evidence type="ECO:0000313" key="5">
    <source>
        <dbReference type="Proteomes" id="UP000001823"/>
    </source>
</evidence>
<dbReference type="EMBL" id="CP000246">
    <property type="protein sequence ID" value="ABG82684.1"/>
    <property type="molecule type" value="Genomic_DNA"/>
</dbReference>
<proteinExistence type="inferred from homology"/>
<dbReference type="FunFam" id="3.90.1150.10:FF:000092">
    <property type="entry name" value="Capsular polysaccharide biosynthesis protein"/>
    <property type="match status" value="1"/>
</dbReference>
<keyword evidence="5" id="KW-1185">Reference proteome</keyword>
<dbReference type="InterPro" id="IPR015422">
    <property type="entry name" value="PyrdxlP-dep_Trfase_small"/>
</dbReference>
<comment type="similarity">
    <text evidence="3">Belongs to the DegT/DnrJ/EryC1 family.</text>
</comment>
<keyword evidence="4" id="KW-0808">Transferase</keyword>
<dbReference type="Gene3D" id="3.90.1150.10">
    <property type="entry name" value="Aspartate Aminotransferase, domain 1"/>
    <property type="match status" value="1"/>
</dbReference>
<keyword evidence="2 3" id="KW-0663">Pyridoxal phosphate</keyword>
<dbReference type="Proteomes" id="UP000001823">
    <property type="component" value="Chromosome"/>
</dbReference>
<dbReference type="Gene3D" id="3.40.640.10">
    <property type="entry name" value="Type I PLP-dependent aspartate aminotransferase-like (Major domain)"/>
    <property type="match status" value="1"/>
</dbReference>
<dbReference type="GO" id="GO:0000271">
    <property type="term" value="P:polysaccharide biosynthetic process"/>
    <property type="evidence" value="ECO:0007669"/>
    <property type="project" value="TreeGrafter"/>
</dbReference>
<dbReference type="PIRSF" id="PIRSF000390">
    <property type="entry name" value="PLP_StrS"/>
    <property type="match status" value="1"/>
</dbReference>
<evidence type="ECO:0000313" key="4">
    <source>
        <dbReference type="EMBL" id="ABG82684.1"/>
    </source>
</evidence>
<accession>A0A0H2YPC1</accession>
<dbReference type="PANTHER" id="PTHR30244">
    <property type="entry name" value="TRANSAMINASE"/>
    <property type="match status" value="1"/>
</dbReference>
<dbReference type="CDD" id="cd00616">
    <property type="entry name" value="AHBA_syn"/>
    <property type="match status" value="1"/>
</dbReference>
<dbReference type="AlphaFoldDB" id="A0A0H2YPC1"/>
<dbReference type="InterPro" id="IPR015424">
    <property type="entry name" value="PyrdxlP-dep_Trfase"/>
</dbReference>
<dbReference type="PaxDb" id="195103-CPF_0911"/>
<evidence type="ECO:0000256" key="3">
    <source>
        <dbReference type="RuleBase" id="RU004508"/>
    </source>
</evidence>
<keyword evidence="4" id="KW-0032">Aminotransferase</keyword>
<dbReference type="InterPro" id="IPR015421">
    <property type="entry name" value="PyrdxlP-dep_Trfase_major"/>
</dbReference>
<dbReference type="RefSeq" id="WP_011590432.1">
    <property type="nucleotide sequence ID" value="NC_008261.1"/>
</dbReference>
<dbReference type="Pfam" id="PF01041">
    <property type="entry name" value="DegT_DnrJ_EryC1"/>
    <property type="match status" value="1"/>
</dbReference>
<gene>
    <name evidence="4" type="ordered locus">CPF_0911</name>
</gene>
<dbReference type="FunFam" id="3.40.640.10:FF:000077">
    <property type="entry name" value="Spore coat polysaccharide biosynthesis protein spsC"/>
    <property type="match status" value="1"/>
</dbReference>
<dbReference type="eggNOG" id="COG0399">
    <property type="taxonomic scope" value="Bacteria"/>
</dbReference>